<protein>
    <submittedName>
        <fullName evidence="3">Bacteroides conjugation system ATPase, TraG family</fullName>
    </submittedName>
</protein>
<sequence length="799" mass="91016">MKQLSDILPLYGVEHDMLLSKMGAITICYRLQLPEIFTISDPDYETIHQSWVKALKLLPVGCVIHKQDWYLQQQYDGDFERDLNFLERSSECFFHERPYLDHNCYLLITLKPADCKPVNSYFSTLLRKHLVPTQTKDPAFIKMFEGVCAQFIKVLSDSGLMSCERLGNTQIVALVNRYLILSDDGVLRDLSFESGIRIGEKYCELFTLADTEDLPTHCGPRIDYEKYSMDCVRFPVGFSAALGQLLPCDHIFSQYLVVEDTGGVQTELERKRRKLQSLSAYSRGNAFAKEAVSLFLNESVVEGKQIVSAHFNVLAWTDEAARLSMIRDLCSSAFAKLGATARIETLGAPQLFWSGIPGNAGDLPVNETFLTFSGQACCLLNVETNYISSISPFGIRLGDRISGRPLHIDLSDEPMKHGITTNRNKIIIGPSGSGKSFFTNHLTRSYHAQGTHVVIVDVGHSYKGLCELTRGYYFTFSEDEPISFNPFYVGQDETLDIEKKESVKTLLVALWKKDDERFTRSEYVALSNALQLYYDSRPGFPCFNSFYEFLQTEFVAVLERDKVKDRDFDVANFLYVLRPYYRGGEFDYLLNATANLDLLQQPFIVFELDNIKDHPILFPVVTIIIMDVFISKMRKLKGVRKQMLIEEAWKAVAKNGMAEYIKYLFKTARKHFAEAIVVTQEIEDILSSEIIKQAIVNNADYKILLDQRKYQNRFSEIQQLLGLPDSEVPKILSMNKANDPLHRYKEVYIWPLRKVYRVEVSAEEYLTYTTEEAEKLAVSNAAAIFGGMEAAIKSIVSST</sequence>
<name>A0A1T4NXI1_9BACT</name>
<dbReference type="AlphaFoldDB" id="A0A1T4NXI1"/>
<dbReference type="InterPro" id="IPR022509">
    <property type="entry name" value="Conjugation_ATPase_TraG"/>
</dbReference>
<dbReference type="OrthoDB" id="596266at2"/>
<dbReference type="PANTHER" id="PTHR38467:SF1">
    <property type="entry name" value="CONJUGATIVE TRANSFER: ASSEMBLY"/>
    <property type="match status" value="1"/>
</dbReference>
<dbReference type="InterPro" id="IPR053155">
    <property type="entry name" value="F-pilin_assembly_TraC"/>
</dbReference>
<proteinExistence type="predicted"/>
<dbReference type="Gene3D" id="3.40.50.300">
    <property type="entry name" value="P-loop containing nucleotide triphosphate hydrolases"/>
    <property type="match status" value="1"/>
</dbReference>
<keyword evidence="4" id="KW-1185">Reference proteome</keyword>
<reference evidence="3 4" key="1">
    <citation type="submission" date="2017-02" db="EMBL/GenBank/DDBJ databases">
        <authorList>
            <person name="Peterson S.W."/>
        </authorList>
    </citation>
    <scope>NUCLEOTIDE SEQUENCE [LARGE SCALE GENOMIC DNA]</scope>
    <source>
        <strain evidence="3 4">DSM 22335</strain>
    </source>
</reference>
<dbReference type="NCBIfam" id="TIGR03783">
    <property type="entry name" value="Bac_Flav_CT_G"/>
    <property type="match status" value="1"/>
</dbReference>
<dbReference type="Proteomes" id="UP000190888">
    <property type="component" value="Unassembled WGS sequence"/>
</dbReference>
<evidence type="ECO:0000313" key="4">
    <source>
        <dbReference type="Proteomes" id="UP000190888"/>
    </source>
</evidence>
<dbReference type="InterPro" id="IPR024451">
    <property type="entry name" value="TraG_N_Bacteroidetes"/>
</dbReference>
<dbReference type="PANTHER" id="PTHR38467">
    <property type="match status" value="1"/>
</dbReference>
<evidence type="ECO:0000259" key="2">
    <source>
        <dbReference type="Pfam" id="PF19044"/>
    </source>
</evidence>
<dbReference type="InterPro" id="IPR027417">
    <property type="entry name" value="P-loop_NTPase"/>
</dbReference>
<gene>
    <name evidence="3" type="ORF">SAMN04488132_10534</name>
</gene>
<dbReference type="Pfam" id="PF19044">
    <property type="entry name" value="P-loop_TraG"/>
    <property type="match status" value="1"/>
</dbReference>
<dbReference type="InterPro" id="IPR043964">
    <property type="entry name" value="P-loop_TraG"/>
</dbReference>
<feature type="domain" description="TraG N-terminal Bacteroidetes" evidence="1">
    <location>
        <begin position="2"/>
        <end position="48"/>
    </location>
</feature>
<evidence type="ECO:0000313" key="3">
    <source>
        <dbReference type="EMBL" id="SJZ83762.1"/>
    </source>
</evidence>
<dbReference type="RefSeq" id="WP_078831365.1">
    <property type="nucleotide sequence ID" value="NZ_FUWH01000005.1"/>
</dbReference>
<organism evidence="3 4">
    <name type="scientific">Sediminibacterium ginsengisoli</name>
    <dbReference type="NCBI Taxonomy" id="413434"/>
    <lineage>
        <taxon>Bacteria</taxon>
        <taxon>Pseudomonadati</taxon>
        <taxon>Bacteroidota</taxon>
        <taxon>Chitinophagia</taxon>
        <taxon>Chitinophagales</taxon>
        <taxon>Chitinophagaceae</taxon>
        <taxon>Sediminibacterium</taxon>
    </lineage>
</organism>
<dbReference type="SUPFAM" id="SSF52540">
    <property type="entry name" value="P-loop containing nucleoside triphosphate hydrolases"/>
    <property type="match status" value="1"/>
</dbReference>
<dbReference type="STRING" id="413434.SAMN04488132_10534"/>
<feature type="domain" description="TraG P-loop" evidence="2">
    <location>
        <begin position="394"/>
        <end position="797"/>
    </location>
</feature>
<dbReference type="Gene3D" id="1.10.8.730">
    <property type="match status" value="1"/>
</dbReference>
<accession>A0A1T4NXI1</accession>
<evidence type="ECO:0000259" key="1">
    <source>
        <dbReference type="Pfam" id="PF12991"/>
    </source>
</evidence>
<dbReference type="Pfam" id="PF12991">
    <property type="entry name" value="DUF3875"/>
    <property type="match status" value="1"/>
</dbReference>
<dbReference type="EMBL" id="FUWH01000005">
    <property type="protein sequence ID" value="SJZ83762.1"/>
    <property type="molecule type" value="Genomic_DNA"/>
</dbReference>